<gene>
    <name evidence="6" type="ORF">B0T16DRAFT_314427</name>
</gene>
<reference evidence="6" key="1">
    <citation type="submission" date="2023-06" db="EMBL/GenBank/DDBJ databases">
        <title>Genome-scale phylogeny and comparative genomics of the fungal order Sordariales.</title>
        <authorList>
            <consortium name="Lawrence Berkeley National Laboratory"/>
            <person name="Hensen N."/>
            <person name="Bonometti L."/>
            <person name="Westerberg I."/>
            <person name="Brannstrom I.O."/>
            <person name="Guillou S."/>
            <person name="Cros-Aarteil S."/>
            <person name="Calhoun S."/>
            <person name="Haridas S."/>
            <person name="Kuo A."/>
            <person name="Mondo S."/>
            <person name="Pangilinan J."/>
            <person name="Riley R."/>
            <person name="Labutti K."/>
            <person name="Andreopoulos B."/>
            <person name="Lipzen A."/>
            <person name="Chen C."/>
            <person name="Yanf M."/>
            <person name="Daum C."/>
            <person name="Ng V."/>
            <person name="Clum A."/>
            <person name="Steindorff A."/>
            <person name="Ohm R."/>
            <person name="Martin F."/>
            <person name="Silar P."/>
            <person name="Natvig D."/>
            <person name="Lalanne C."/>
            <person name="Gautier V."/>
            <person name="Ament-Velasquez S.L."/>
            <person name="Kruys A."/>
            <person name="Hutchinson M.I."/>
            <person name="Powell A.J."/>
            <person name="Barry K."/>
            <person name="Miller A.N."/>
            <person name="Grigoriev I.V."/>
            <person name="Debuchy R."/>
            <person name="Gladieux P."/>
            <person name="Thoren M.H."/>
            <person name="Johannesson H."/>
        </authorList>
    </citation>
    <scope>NUCLEOTIDE SEQUENCE</scope>
    <source>
        <strain evidence="6">SMH2532-1</strain>
    </source>
</reference>
<dbReference type="InterPro" id="IPR008979">
    <property type="entry name" value="Galactose-bd-like_sf"/>
</dbReference>
<dbReference type="Pfam" id="PF06201">
    <property type="entry name" value="PITH"/>
    <property type="match status" value="1"/>
</dbReference>
<feature type="region of interest" description="Disordered" evidence="3">
    <location>
        <begin position="111"/>
        <end position="134"/>
    </location>
</feature>
<feature type="domain" description="Thioredoxin" evidence="4">
    <location>
        <begin position="17"/>
        <end position="105"/>
    </location>
</feature>
<feature type="domain" description="PITH" evidence="5">
    <location>
        <begin position="136"/>
        <end position="322"/>
    </location>
</feature>
<dbReference type="InterPro" id="IPR037047">
    <property type="entry name" value="PITH_dom_sf"/>
</dbReference>
<keyword evidence="7" id="KW-1185">Reference proteome</keyword>
<comment type="caution">
    <text evidence="6">The sequence shown here is derived from an EMBL/GenBank/DDBJ whole genome shotgun (WGS) entry which is preliminary data.</text>
</comment>
<organism evidence="6 7">
    <name type="scientific">Cercophora newfieldiana</name>
    <dbReference type="NCBI Taxonomy" id="92897"/>
    <lineage>
        <taxon>Eukaryota</taxon>
        <taxon>Fungi</taxon>
        <taxon>Dikarya</taxon>
        <taxon>Ascomycota</taxon>
        <taxon>Pezizomycotina</taxon>
        <taxon>Sordariomycetes</taxon>
        <taxon>Sordariomycetidae</taxon>
        <taxon>Sordariales</taxon>
        <taxon>Lasiosphaeriaceae</taxon>
        <taxon>Cercophora</taxon>
    </lineage>
</organism>
<dbReference type="Gene3D" id="2.60.120.470">
    <property type="entry name" value="PITH domain"/>
    <property type="match status" value="1"/>
</dbReference>
<dbReference type="PANTHER" id="PTHR46115">
    <property type="entry name" value="THIOREDOXIN-LIKE PROTEIN 1"/>
    <property type="match status" value="1"/>
</dbReference>
<accession>A0AA40D004</accession>
<evidence type="ECO:0000313" key="7">
    <source>
        <dbReference type="Proteomes" id="UP001174936"/>
    </source>
</evidence>
<dbReference type="InterPro" id="IPR036249">
    <property type="entry name" value="Thioredoxin-like_sf"/>
</dbReference>
<evidence type="ECO:0000259" key="4">
    <source>
        <dbReference type="Pfam" id="PF00085"/>
    </source>
</evidence>
<evidence type="ECO:0000259" key="5">
    <source>
        <dbReference type="Pfam" id="PF06201"/>
    </source>
</evidence>
<sequence>MSKTISVESSDRLKEFTQSFRLFLVIFYSEQDAASKAITNFPEQLSTTTSIPDSMKFAKVDVAVRQEIADEYQITTIPSFVYFKNGKVVDKVQGVNAAQLTNLMRKIKTDAEGAKSNDASSSSGGGSSSANWRGAELPRGYGDITSQIELQRCELLNVDSEGGSVRVLFDSSKPSTLSGGKATAKDWVESDTDEQLMLFMPFQSVLKLHTLQITSLPPQDDDDDEAPMRPRTIKLFSNKPHNLGFDEAEDMASTQTIELSEKDWSAEGTASIPLRYVKFQNVTSLVMFVVNGDGDSEKVRLDRLRLIGEAGEKREMGKLEKIGDGSE</sequence>
<dbReference type="InterPro" id="IPR010400">
    <property type="entry name" value="PITH_dom"/>
</dbReference>
<name>A0AA40D004_9PEZI</name>
<dbReference type="CDD" id="cd02947">
    <property type="entry name" value="TRX_family"/>
    <property type="match status" value="1"/>
</dbReference>
<dbReference type="Gene3D" id="3.40.30.10">
    <property type="entry name" value="Glutaredoxin"/>
    <property type="match status" value="1"/>
</dbReference>
<dbReference type="Pfam" id="PF00085">
    <property type="entry name" value="Thioredoxin"/>
    <property type="match status" value="1"/>
</dbReference>
<comment type="similarity">
    <text evidence="1">Belongs to the thioredoxin family.</text>
</comment>
<dbReference type="InterPro" id="IPR013766">
    <property type="entry name" value="Thioredoxin_domain"/>
</dbReference>
<protein>
    <submittedName>
        <fullName evidence="6">PITH domain-containing protein</fullName>
    </submittedName>
</protein>
<evidence type="ECO:0000256" key="3">
    <source>
        <dbReference type="SAM" id="MobiDB-lite"/>
    </source>
</evidence>
<dbReference type="EMBL" id="JAULSV010000001">
    <property type="protein sequence ID" value="KAK0656722.1"/>
    <property type="molecule type" value="Genomic_DNA"/>
</dbReference>
<proteinExistence type="inferred from homology"/>
<evidence type="ECO:0000313" key="6">
    <source>
        <dbReference type="EMBL" id="KAK0656722.1"/>
    </source>
</evidence>
<dbReference type="AlphaFoldDB" id="A0AA40D004"/>
<keyword evidence="2" id="KW-1015">Disulfide bond</keyword>
<evidence type="ECO:0000256" key="1">
    <source>
        <dbReference type="ARBA" id="ARBA00008987"/>
    </source>
</evidence>
<dbReference type="Proteomes" id="UP001174936">
    <property type="component" value="Unassembled WGS sequence"/>
</dbReference>
<dbReference type="SUPFAM" id="SSF49785">
    <property type="entry name" value="Galactose-binding domain-like"/>
    <property type="match status" value="1"/>
</dbReference>
<dbReference type="SUPFAM" id="SSF52833">
    <property type="entry name" value="Thioredoxin-like"/>
    <property type="match status" value="1"/>
</dbReference>
<dbReference type="GO" id="GO:0005737">
    <property type="term" value="C:cytoplasm"/>
    <property type="evidence" value="ECO:0007669"/>
    <property type="project" value="UniProtKB-ARBA"/>
</dbReference>
<evidence type="ECO:0000256" key="2">
    <source>
        <dbReference type="ARBA" id="ARBA00023157"/>
    </source>
</evidence>